<proteinExistence type="predicted"/>
<sequence>MVSFSCLVCSFNQIVFTFFL</sequence>
<protein>
    <submittedName>
        <fullName evidence="1">Uncharacterized protein</fullName>
    </submittedName>
</protein>
<dbReference type="EMBL" id="GGEC01013100">
    <property type="protein sequence ID" value="MBW93583.1"/>
    <property type="molecule type" value="Transcribed_RNA"/>
</dbReference>
<reference evidence="1" key="1">
    <citation type="submission" date="2018-02" db="EMBL/GenBank/DDBJ databases">
        <title>Rhizophora mucronata_Transcriptome.</title>
        <authorList>
            <person name="Meera S.P."/>
            <person name="Sreeshan A."/>
            <person name="Augustine A."/>
        </authorList>
    </citation>
    <scope>NUCLEOTIDE SEQUENCE</scope>
    <source>
        <tissue evidence="1">Leaf</tissue>
    </source>
</reference>
<dbReference type="AlphaFoldDB" id="A0A2P2JJD4"/>
<evidence type="ECO:0000313" key="1">
    <source>
        <dbReference type="EMBL" id="MBW93583.1"/>
    </source>
</evidence>
<accession>A0A2P2JJD4</accession>
<name>A0A2P2JJD4_RHIMU</name>
<organism evidence="1">
    <name type="scientific">Rhizophora mucronata</name>
    <name type="common">Asiatic mangrove</name>
    <dbReference type="NCBI Taxonomy" id="61149"/>
    <lineage>
        <taxon>Eukaryota</taxon>
        <taxon>Viridiplantae</taxon>
        <taxon>Streptophyta</taxon>
        <taxon>Embryophyta</taxon>
        <taxon>Tracheophyta</taxon>
        <taxon>Spermatophyta</taxon>
        <taxon>Magnoliopsida</taxon>
        <taxon>eudicotyledons</taxon>
        <taxon>Gunneridae</taxon>
        <taxon>Pentapetalae</taxon>
        <taxon>rosids</taxon>
        <taxon>fabids</taxon>
        <taxon>Malpighiales</taxon>
        <taxon>Rhizophoraceae</taxon>
        <taxon>Rhizophora</taxon>
    </lineage>
</organism>